<keyword evidence="2" id="KW-0378">Hydrolase</keyword>
<dbReference type="SUPFAM" id="SSF52540">
    <property type="entry name" value="P-loop containing nucleoside triphosphate hydrolases"/>
    <property type="match status" value="1"/>
</dbReference>
<reference evidence="2" key="1">
    <citation type="submission" date="2020-03" db="EMBL/GenBank/DDBJ databases">
        <title>The deep terrestrial virosphere.</title>
        <authorList>
            <person name="Holmfeldt K."/>
            <person name="Nilsson E."/>
            <person name="Simone D."/>
            <person name="Lopez-Fernandez M."/>
            <person name="Wu X."/>
            <person name="de Brujin I."/>
            <person name="Lundin D."/>
            <person name="Andersson A."/>
            <person name="Bertilsson S."/>
            <person name="Dopson M."/>
        </authorList>
    </citation>
    <scope>NUCLEOTIDE SEQUENCE</scope>
    <source>
        <strain evidence="2">TM448A01582</strain>
    </source>
</reference>
<gene>
    <name evidence="2" type="ORF">TM448A01582_0006</name>
</gene>
<name>A0A6H1ZQ46_9ZZZZ</name>
<organism evidence="2">
    <name type="scientific">viral metagenome</name>
    <dbReference type="NCBI Taxonomy" id="1070528"/>
    <lineage>
        <taxon>unclassified sequences</taxon>
        <taxon>metagenomes</taxon>
        <taxon>organismal metagenomes</taxon>
    </lineage>
</organism>
<dbReference type="Gene3D" id="3.40.50.300">
    <property type="entry name" value="P-loop containing nucleotide triphosphate hydrolases"/>
    <property type="match status" value="1"/>
</dbReference>
<evidence type="ECO:0000313" key="2">
    <source>
        <dbReference type="EMBL" id="QJA50053.1"/>
    </source>
</evidence>
<dbReference type="GO" id="GO:0003678">
    <property type="term" value="F:DNA helicase activity"/>
    <property type="evidence" value="ECO:0007669"/>
    <property type="project" value="InterPro"/>
</dbReference>
<keyword evidence="2" id="KW-0547">Nucleotide-binding</keyword>
<proteinExistence type="predicted"/>
<dbReference type="InterPro" id="IPR007694">
    <property type="entry name" value="DNA_helicase_DnaB-like_C"/>
</dbReference>
<evidence type="ECO:0000259" key="1">
    <source>
        <dbReference type="PROSITE" id="PS51199"/>
    </source>
</evidence>
<keyword evidence="2" id="KW-0347">Helicase</keyword>
<dbReference type="SUPFAM" id="SSF56747">
    <property type="entry name" value="Prim-pol domain"/>
    <property type="match status" value="1"/>
</dbReference>
<dbReference type="GO" id="GO:0005524">
    <property type="term" value="F:ATP binding"/>
    <property type="evidence" value="ECO:0007669"/>
    <property type="project" value="InterPro"/>
</dbReference>
<sequence length="596" mass="69192">MYIEMVRGHVSNRPGPCVPYENLRGYIQPGVPLYRSTYLFSEPFEGSISNYMGKYSINNIILDIDHEGDFRFTREKCIAVIEMLRDLIDDRFIIYFSGSGFHIQFSASLFNFEISERLPQIVKATLQSIFSDWVDLSFYSKTGIYRVAHTINPKTNLYKIPISFSELLHDDIHAIATKPRTDFPFDEYELIGNGELNSLIVDHLNIEDKPTFEPFKIASCIHNLWKRGPKTGERHQTVLRLTSHFRRHGFPVDAAISAILGWIKLNDEDFTEKEVEQIITYGYNKAYLYSCTDEILSKYCSPQCIYYKDRNYDSQILDTHDLHDSFIHRVTTDFSHSSLPVSKMFNVDKDVDFMPGDLVTLFGLTGAGKTALAQNLAIGIDVHGEHKEEYKLPVLYLSLEISPWLMYRREIQILRDMTKQQVVEDYKSNKHQVVPAELSHILVRSISPNLKQLEREIYEYEPRLVIIDYIELLDVSISNDRAKIKEITRFLRRLVNKLQIIIIQLSQVSREYSRAEVLDLYAGKESGSIECDSTKVIGLWGNSKIPYKKIEFFKNTDGELAEQYVMMQKSFRMIEVDKQQYLNAFPPMLSMQGRNQ</sequence>
<dbReference type="PANTHER" id="PTHR30153:SF2">
    <property type="entry name" value="REPLICATIVE DNA HELICASE"/>
    <property type="match status" value="1"/>
</dbReference>
<dbReference type="PANTHER" id="PTHR30153">
    <property type="entry name" value="REPLICATIVE DNA HELICASE DNAB"/>
    <property type="match status" value="1"/>
</dbReference>
<dbReference type="PROSITE" id="PS51199">
    <property type="entry name" value="SF4_HELICASE"/>
    <property type="match status" value="1"/>
</dbReference>
<dbReference type="InterPro" id="IPR027417">
    <property type="entry name" value="P-loop_NTPase"/>
</dbReference>
<dbReference type="GO" id="GO:0006260">
    <property type="term" value="P:DNA replication"/>
    <property type="evidence" value="ECO:0007669"/>
    <property type="project" value="InterPro"/>
</dbReference>
<protein>
    <submittedName>
        <fullName evidence="2">Putative helicase</fullName>
    </submittedName>
</protein>
<dbReference type="AlphaFoldDB" id="A0A6H1ZQ46"/>
<keyword evidence="2" id="KW-0067">ATP-binding</keyword>
<dbReference type="Pfam" id="PF03796">
    <property type="entry name" value="DnaB_C"/>
    <property type="match status" value="1"/>
</dbReference>
<feature type="domain" description="SF4 helicase" evidence="1">
    <location>
        <begin position="333"/>
        <end position="581"/>
    </location>
</feature>
<dbReference type="GO" id="GO:0005829">
    <property type="term" value="C:cytosol"/>
    <property type="evidence" value="ECO:0007669"/>
    <property type="project" value="TreeGrafter"/>
</dbReference>
<dbReference type="EMBL" id="MT144171">
    <property type="protein sequence ID" value="QJA50053.1"/>
    <property type="molecule type" value="Genomic_DNA"/>
</dbReference>
<accession>A0A6H1ZQ46</accession>